<evidence type="ECO:0000313" key="2">
    <source>
        <dbReference type="Proteomes" id="UP001597010"/>
    </source>
</evidence>
<accession>A0ABW3AV66</accession>
<sequence length="425" mass="45727">MKRMFTAGLFILTLIVWGCAKHGDLQPGETAGPDSKGPSGTDQIVFTPFGPRKQSEVRLIKEGTHLEYKGQELMQVQNGTNKTLMNFGKQAPLSGSQSVNSVNRLKTLSSPPGPNGWVTYSGWTNSTSQPISYFATDWVVPNNPSVSSGQLLYFFNGLQNSDHILQPVLQYGQSPAGGGNYWAITSWYVGCATCPVFHGSLTAVSSGTTLHGIMQQTGQTGSNYNYTSSFTGYPSSVLPVSNIPQLYWAAESFEQYNVTNANQYPTNDFVAMKNIELKTGTSQAPLYWTAYNAITDYNQHTIIATNGSPNGEVDLYFRNPPVPPPPININNALSYDWLNGNGSGSGYINAPAGTLVHVTISAYGPGTLTNFQLNGPTLSGPMGNSVYIQNNSTTQTFTMPASGSASWSGYFQRTGSSGTGHISVY</sequence>
<protein>
    <submittedName>
        <fullName evidence="1">Uncharacterized protein</fullName>
    </submittedName>
</protein>
<comment type="caution">
    <text evidence="1">The sequence shown here is derived from an EMBL/GenBank/DDBJ whole genome shotgun (WGS) entry which is preliminary data.</text>
</comment>
<dbReference type="RefSeq" id="WP_377116211.1">
    <property type="nucleotide sequence ID" value="NZ_JBHTHZ010000013.1"/>
</dbReference>
<dbReference type="Proteomes" id="UP001597010">
    <property type="component" value="Unassembled WGS sequence"/>
</dbReference>
<dbReference type="EMBL" id="JBHTHZ010000013">
    <property type="protein sequence ID" value="MFD0794653.1"/>
    <property type="molecule type" value="Genomic_DNA"/>
</dbReference>
<gene>
    <name evidence="1" type="ORF">ACFQZX_13585</name>
</gene>
<name>A0ABW3AV66_9SPHI</name>
<organism evidence="1 2">
    <name type="scientific">Mucilaginibacter litoreus</name>
    <dbReference type="NCBI Taxonomy" id="1048221"/>
    <lineage>
        <taxon>Bacteria</taxon>
        <taxon>Pseudomonadati</taxon>
        <taxon>Bacteroidota</taxon>
        <taxon>Sphingobacteriia</taxon>
        <taxon>Sphingobacteriales</taxon>
        <taxon>Sphingobacteriaceae</taxon>
        <taxon>Mucilaginibacter</taxon>
    </lineage>
</organism>
<proteinExistence type="predicted"/>
<reference evidence="2" key="1">
    <citation type="journal article" date="2019" name="Int. J. Syst. Evol. Microbiol.">
        <title>The Global Catalogue of Microorganisms (GCM) 10K type strain sequencing project: providing services to taxonomists for standard genome sequencing and annotation.</title>
        <authorList>
            <consortium name="The Broad Institute Genomics Platform"/>
            <consortium name="The Broad Institute Genome Sequencing Center for Infectious Disease"/>
            <person name="Wu L."/>
            <person name="Ma J."/>
        </authorList>
    </citation>
    <scope>NUCLEOTIDE SEQUENCE [LARGE SCALE GENOMIC DNA]</scope>
    <source>
        <strain evidence="2">CCUG 61484</strain>
    </source>
</reference>
<keyword evidence="2" id="KW-1185">Reference proteome</keyword>
<evidence type="ECO:0000313" key="1">
    <source>
        <dbReference type="EMBL" id="MFD0794653.1"/>
    </source>
</evidence>